<keyword evidence="2" id="KW-0418">Kinase</keyword>
<feature type="domain" description="Protein kinase" evidence="1">
    <location>
        <begin position="18"/>
        <end position="309"/>
    </location>
</feature>
<dbReference type="AlphaFoldDB" id="A0A2S3UXX9"/>
<dbReference type="PROSITE" id="PS00109">
    <property type="entry name" value="PROTEIN_KINASE_TYR"/>
    <property type="match status" value="1"/>
</dbReference>
<evidence type="ECO:0000259" key="1">
    <source>
        <dbReference type="PROSITE" id="PS50011"/>
    </source>
</evidence>
<dbReference type="InterPro" id="IPR008266">
    <property type="entry name" value="Tyr_kinase_AS"/>
</dbReference>
<evidence type="ECO:0000313" key="3">
    <source>
        <dbReference type="Proteomes" id="UP000236959"/>
    </source>
</evidence>
<dbReference type="Gene3D" id="1.10.510.10">
    <property type="entry name" value="Transferase(Phosphotransferase) domain 1"/>
    <property type="match status" value="1"/>
</dbReference>
<organism evidence="2 3">
    <name type="scientific">Roseibium marinum</name>
    <dbReference type="NCBI Taxonomy" id="281252"/>
    <lineage>
        <taxon>Bacteria</taxon>
        <taxon>Pseudomonadati</taxon>
        <taxon>Pseudomonadota</taxon>
        <taxon>Alphaproteobacteria</taxon>
        <taxon>Hyphomicrobiales</taxon>
        <taxon>Stappiaceae</taxon>
        <taxon>Roseibium</taxon>
    </lineage>
</organism>
<evidence type="ECO:0000313" key="2">
    <source>
        <dbReference type="EMBL" id="POF32309.1"/>
    </source>
</evidence>
<dbReference type="EMBL" id="PPCN01000003">
    <property type="protein sequence ID" value="POF32309.1"/>
    <property type="molecule type" value="Genomic_DNA"/>
</dbReference>
<dbReference type="Pfam" id="PF00069">
    <property type="entry name" value="Pkinase"/>
    <property type="match status" value="1"/>
</dbReference>
<dbReference type="Proteomes" id="UP000236959">
    <property type="component" value="Unassembled WGS sequence"/>
</dbReference>
<dbReference type="InterPro" id="IPR020635">
    <property type="entry name" value="Tyr_kinase_cat_dom"/>
</dbReference>
<accession>A0A2S3UXX9</accession>
<reference evidence="2 3" key="1">
    <citation type="submission" date="2018-01" db="EMBL/GenBank/DDBJ databases">
        <title>Genomic Encyclopedia of Archaeal and Bacterial Type Strains, Phase II (KMG-II): from individual species to whole genera.</title>
        <authorList>
            <person name="Goeker M."/>
        </authorList>
    </citation>
    <scope>NUCLEOTIDE SEQUENCE [LARGE SCALE GENOMIC DNA]</scope>
    <source>
        <strain evidence="2 3">DSM 17023</strain>
    </source>
</reference>
<dbReference type="RefSeq" id="WP_103222238.1">
    <property type="nucleotide sequence ID" value="NZ_PPCN01000003.1"/>
</dbReference>
<dbReference type="InterPro" id="IPR053235">
    <property type="entry name" value="Ser_Thr_kinase"/>
</dbReference>
<name>A0A2S3UXX9_9HYPH</name>
<dbReference type="PANTHER" id="PTHR24361:SF613">
    <property type="entry name" value="NUCLEAR RECEPTOR-BINDING PROTEIN-RELATED"/>
    <property type="match status" value="1"/>
</dbReference>
<dbReference type="GO" id="GO:0005737">
    <property type="term" value="C:cytoplasm"/>
    <property type="evidence" value="ECO:0007669"/>
    <property type="project" value="TreeGrafter"/>
</dbReference>
<dbReference type="OrthoDB" id="9801841at2"/>
<dbReference type="InterPro" id="IPR011009">
    <property type="entry name" value="Kinase-like_dom_sf"/>
</dbReference>
<dbReference type="PANTHER" id="PTHR24361">
    <property type="entry name" value="MITOGEN-ACTIVATED KINASE KINASE KINASE"/>
    <property type="match status" value="1"/>
</dbReference>
<dbReference type="GO" id="GO:0004713">
    <property type="term" value="F:protein tyrosine kinase activity"/>
    <property type="evidence" value="ECO:0007669"/>
    <property type="project" value="InterPro"/>
</dbReference>
<dbReference type="SUPFAM" id="SSF56112">
    <property type="entry name" value="Protein kinase-like (PK-like)"/>
    <property type="match status" value="1"/>
</dbReference>
<keyword evidence="3" id="KW-1185">Reference proteome</keyword>
<dbReference type="GO" id="GO:0004674">
    <property type="term" value="F:protein serine/threonine kinase activity"/>
    <property type="evidence" value="ECO:0007669"/>
    <property type="project" value="TreeGrafter"/>
</dbReference>
<dbReference type="GO" id="GO:0005524">
    <property type="term" value="F:ATP binding"/>
    <property type="evidence" value="ECO:0007669"/>
    <property type="project" value="InterPro"/>
</dbReference>
<dbReference type="InterPro" id="IPR000719">
    <property type="entry name" value="Prot_kinase_dom"/>
</dbReference>
<sequence length="385" mass="45180">MSKGKLPKIIEFNRPSKYKPVKVLGGGACGQTVHIRDEDMNIDLVAKKYKPIVAKSDNPSIFFEFLARFRDEARILFRINHKNIVRVFNFYDYEEFDTSYIIMEYISGADILDYLNKYPMFVEKVFEQVIDAFAHLQENNVLHRDIRPANILVNDSGIVKVIDFGFGKLLENSIYEKDKSISLNWWCVPPEEISDGKYDAQTEVYFVGKLFQKAIEENNLSEFAYMRVLHSMCMYEKEKRPKDFAVLRRLILEGKFEELKFSDEEIEIYRNFSNEMGEVVASIYSGAKYNNDMEDIEEKLSSLYRSVMLESNIPDCSNLIRIFVFGGFRYYQRQYFDVKILKEFIELLRGLSNEKKSIVMANLYSRFDAAERVDPEISQDDEIPF</sequence>
<protein>
    <submittedName>
        <fullName evidence="2">Serine/threonine-protein kinase</fullName>
    </submittedName>
</protein>
<dbReference type="GO" id="GO:0006974">
    <property type="term" value="P:DNA damage response"/>
    <property type="evidence" value="ECO:0007669"/>
    <property type="project" value="TreeGrafter"/>
</dbReference>
<proteinExistence type="predicted"/>
<gene>
    <name evidence="2" type="ORF">CLV41_103232</name>
</gene>
<dbReference type="PROSITE" id="PS50011">
    <property type="entry name" value="PROTEIN_KINASE_DOM"/>
    <property type="match status" value="1"/>
</dbReference>
<dbReference type="SMART" id="SM00219">
    <property type="entry name" value="TyrKc"/>
    <property type="match status" value="1"/>
</dbReference>
<keyword evidence="2" id="KW-0808">Transferase</keyword>
<comment type="caution">
    <text evidence="2">The sequence shown here is derived from an EMBL/GenBank/DDBJ whole genome shotgun (WGS) entry which is preliminary data.</text>
</comment>